<dbReference type="EMBL" id="JAGFOA010000002">
    <property type="protein sequence ID" value="MBO3662864.1"/>
    <property type="molecule type" value="Genomic_DNA"/>
</dbReference>
<evidence type="ECO:0000256" key="7">
    <source>
        <dbReference type="SAM" id="Phobius"/>
    </source>
</evidence>
<keyword evidence="4 7" id="KW-1133">Transmembrane helix</keyword>
<evidence type="ECO:0000256" key="4">
    <source>
        <dbReference type="ARBA" id="ARBA00022989"/>
    </source>
</evidence>
<comment type="subcellular location">
    <subcellularLocation>
        <location evidence="1">Cell membrane</location>
        <topology evidence="1">Multi-pass membrane protein</topology>
    </subcellularLocation>
</comment>
<accession>A0A939TTD6</accession>
<evidence type="ECO:0000256" key="2">
    <source>
        <dbReference type="ARBA" id="ARBA00022475"/>
    </source>
</evidence>
<evidence type="ECO:0000256" key="3">
    <source>
        <dbReference type="ARBA" id="ARBA00022692"/>
    </source>
</evidence>
<dbReference type="Proteomes" id="UP000680132">
    <property type="component" value="Unassembled WGS sequence"/>
</dbReference>
<keyword evidence="5 7" id="KW-0472">Membrane</keyword>
<comment type="caution">
    <text evidence="9">The sequence shown here is derived from an EMBL/GenBank/DDBJ whole genome shotgun (WGS) entry which is preliminary data.</text>
</comment>
<feature type="transmembrane region" description="Helical" evidence="7">
    <location>
        <begin position="34"/>
        <end position="54"/>
    </location>
</feature>
<evidence type="ECO:0000256" key="1">
    <source>
        <dbReference type="ARBA" id="ARBA00004651"/>
    </source>
</evidence>
<dbReference type="InterPro" id="IPR027379">
    <property type="entry name" value="CLS_N"/>
</dbReference>
<name>A0A939TTD6_9MICO</name>
<dbReference type="RefSeq" id="WP_208501162.1">
    <property type="nucleotide sequence ID" value="NZ_JAGFOA010000002.1"/>
</dbReference>
<evidence type="ECO:0000256" key="6">
    <source>
        <dbReference type="SAM" id="Coils"/>
    </source>
</evidence>
<evidence type="ECO:0000256" key="5">
    <source>
        <dbReference type="ARBA" id="ARBA00023136"/>
    </source>
</evidence>
<dbReference type="AlphaFoldDB" id="A0A939TTD6"/>
<feature type="domain" description="Cardiolipin synthase N-terminal" evidence="8">
    <location>
        <begin position="12"/>
        <end position="56"/>
    </location>
</feature>
<keyword evidence="3 7" id="KW-0812">Transmembrane</keyword>
<gene>
    <name evidence="9" type="ORF">J5V96_04970</name>
</gene>
<keyword evidence="2" id="KW-1003">Cell membrane</keyword>
<dbReference type="Pfam" id="PF13396">
    <property type="entry name" value="PLDc_N"/>
    <property type="match status" value="1"/>
</dbReference>
<keyword evidence="10" id="KW-1185">Reference proteome</keyword>
<reference evidence="9" key="1">
    <citation type="submission" date="2021-03" db="EMBL/GenBank/DDBJ databases">
        <title>Microbacterium sp. nov., a novel actinobacterium isolated from cow dung.</title>
        <authorList>
            <person name="Zhang L."/>
        </authorList>
    </citation>
    <scope>NUCLEOTIDE SEQUENCE</scope>
    <source>
        <strain evidence="9">NEAU-LLB</strain>
    </source>
</reference>
<evidence type="ECO:0000259" key="8">
    <source>
        <dbReference type="Pfam" id="PF13396"/>
    </source>
</evidence>
<organism evidence="9 10">
    <name type="scientific">Microbacterium stercoris</name>
    <dbReference type="NCBI Taxonomy" id="2820289"/>
    <lineage>
        <taxon>Bacteria</taxon>
        <taxon>Bacillati</taxon>
        <taxon>Actinomycetota</taxon>
        <taxon>Actinomycetes</taxon>
        <taxon>Micrococcales</taxon>
        <taxon>Microbacteriaceae</taxon>
        <taxon>Microbacterium</taxon>
    </lineage>
</organism>
<protein>
    <submittedName>
        <fullName evidence="9">PLDc_N domain-containing protein</fullName>
    </submittedName>
</protein>
<dbReference type="GO" id="GO:0005886">
    <property type="term" value="C:plasma membrane"/>
    <property type="evidence" value="ECO:0007669"/>
    <property type="project" value="UniProtKB-SubCell"/>
</dbReference>
<evidence type="ECO:0000313" key="10">
    <source>
        <dbReference type="Proteomes" id="UP000680132"/>
    </source>
</evidence>
<keyword evidence="6" id="KW-0175">Coiled coil</keyword>
<proteinExistence type="predicted"/>
<feature type="coiled-coil region" evidence="6">
    <location>
        <begin position="94"/>
        <end position="121"/>
    </location>
</feature>
<sequence length="126" mass="14361">MPYVISFAVFAFSVLTLIDIITKRDDQVNHLPKLVWVILAILIPVLGGVLWWTVGREWPAREPRDHGWRGAAPSAATGGIRIVDDRAPRDVRDLRSTEQQLADLEREIEADRLRAELARRRAERGE</sequence>
<evidence type="ECO:0000313" key="9">
    <source>
        <dbReference type="EMBL" id="MBO3662864.1"/>
    </source>
</evidence>